<dbReference type="SUPFAM" id="SSF51197">
    <property type="entry name" value="Clavaminate synthase-like"/>
    <property type="match status" value="1"/>
</dbReference>
<protein>
    <recommendedName>
        <fullName evidence="3">Phytanoyl-CoA dioxygenase</fullName>
    </recommendedName>
</protein>
<name>A0A371DDZ0_9APHY</name>
<evidence type="ECO:0008006" key="3">
    <source>
        <dbReference type="Google" id="ProtNLM"/>
    </source>
</evidence>
<dbReference type="InterPro" id="IPR008775">
    <property type="entry name" value="Phytyl_CoA_dOase-like"/>
</dbReference>
<accession>A0A371DDZ0</accession>
<evidence type="ECO:0000313" key="1">
    <source>
        <dbReference type="EMBL" id="RDX50757.1"/>
    </source>
</evidence>
<evidence type="ECO:0000313" key="2">
    <source>
        <dbReference type="Proteomes" id="UP000256964"/>
    </source>
</evidence>
<dbReference type="STRING" id="139420.A0A371DDZ0"/>
<dbReference type="Pfam" id="PF05721">
    <property type="entry name" value="PhyH"/>
    <property type="match status" value="1"/>
</dbReference>
<sequence>MLPSRRQLYEQQGYVVVPNLVTEEHLAELEPACARTIAKTRAGEWTLRRTVGRQFPPYGDDDPDSWGVQHLMHPDLGESAFARWYTSDALVDVVKELLGCEEEQLQMELFNLLINPSAHSFALRWHRDDVRETASEDEELEALGVWHHGVQWNTALRKDSCLYVVPGSHKFPRTPEQRAQSCTLDPPKDPMDMPGAVQVTLQSGETVFYNNNILHCATYDNREERITLHACMGEVRGGPSRARNILQHGLKWMKEDRFRDTLDERGKRMLERIVQLQESVHGDAGYSLANL</sequence>
<dbReference type="EMBL" id="KZ857398">
    <property type="protein sequence ID" value="RDX50757.1"/>
    <property type="molecule type" value="Genomic_DNA"/>
</dbReference>
<reference evidence="1 2" key="1">
    <citation type="journal article" date="2018" name="Biotechnol. Biofuels">
        <title>Integrative visual omics of the white-rot fungus Polyporus brumalis exposes the biotechnological potential of its oxidative enzymes for delignifying raw plant biomass.</title>
        <authorList>
            <person name="Miyauchi S."/>
            <person name="Rancon A."/>
            <person name="Drula E."/>
            <person name="Hage H."/>
            <person name="Chaduli D."/>
            <person name="Favel A."/>
            <person name="Grisel S."/>
            <person name="Henrissat B."/>
            <person name="Herpoel-Gimbert I."/>
            <person name="Ruiz-Duenas F.J."/>
            <person name="Chevret D."/>
            <person name="Hainaut M."/>
            <person name="Lin J."/>
            <person name="Wang M."/>
            <person name="Pangilinan J."/>
            <person name="Lipzen A."/>
            <person name="Lesage-Meessen L."/>
            <person name="Navarro D."/>
            <person name="Riley R."/>
            <person name="Grigoriev I.V."/>
            <person name="Zhou S."/>
            <person name="Raouche S."/>
            <person name="Rosso M.N."/>
        </authorList>
    </citation>
    <scope>NUCLEOTIDE SEQUENCE [LARGE SCALE GENOMIC DNA]</scope>
    <source>
        <strain evidence="1 2">BRFM 1820</strain>
    </source>
</reference>
<dbReference type="PANTHER" id="PTHR40470">
    <property type="entry name" value="PHYTANOYL-COA DIOXYGENASE FAMILY PROTEIN (AFU_ORTHOLOGUE AFUA_2G15850)"/>
    <property type="match status" value="1"/>
</dbReference>
<dbReference type="AlphaFoldDB" id="A0A371DDZ0"/>
<keyword evidence="2" id="KW-1185">Reference proteome</keyword>
<dbReference type="Proteomes" id="UP000256964">
    <property type="component" value="Unassembled WGS sequence"/>
</dbReference>
<dbReference type="OrthoDB" id="2106152at2759"/>
<gene>
    <name evidence="1" type="ORF">OH76DRAFT_440057</name>
</gene>
<dbReference type="PANTHER" id="PTHR40470:SF1">
    <property type="entry name" value="PHYTANOYL-COA DIOXYGENASE FAMILY PROTEIN (AFU_ORTHOLOGUE AFUA_2G15850)"/>
    <property type="match status" value="1"/>
</dbReference>
<dbReference type="Gene3D" id="2.60.120.620">
    <property type="entry name" value="q2cbj1_9rhob like domain"/>
    <property type="match status" value="1"/>
</dbReference>
<organism evidence="1 2">
    <name type="scientific">Lentinus brumalis</name>
    <dbReference type="NCBI Taxonomy" id="2498619"/>
    <lineage>
        <taxon>Eukaryota</taxon>
        <taxon>Fungi</taxon>
        <taxon>Dikarya</taxon>
        <taxon>Basidiomycota</taxon>
        <taxon>Agaricomycotina</taxon>
        <taxon>Agaricomycetes</taxon>
        <taxon>Polyporales</taxon>
        <taxon>Polyporaceae</taxon>
        <taxon>Lentinus</taxon>
    </lineage>
</organism>
<proteinExistence type="predicted"/>